<comment type="subcellular location">
    <subcellularLocation>
        <location evidence="1">Cytoplasm</location>
        <location evidence="1">Cytoskeleton</location>
        <location evidence="1">Flagellum axoneme</location>
    </subcellularLocation>
</comment>
<keyword evidence="5" id="KW-0282">Flagellum</keyword>
<reference evidence="13" key="1">
    <citation type="submission" date="2016-06" db="UniProtKB">
        <authorList>
            <consortium name="WormBaseParasite"/>
        </authorList>
    </citation>
    <scope>IDENTIFICATION</scope>
</reference>
<dbReference type="OrthoDB" id="313308at2759"/>
<evidence type="ECO:0000256" key="7">
    <source>
        <dbReference type="ARBA" id="ARBA00023212"/>
    </source>
</evidence>
<keyword evidence="12" id="KW-1185">Reference proteome</keyword>
<dbReference type="GO" id="GO:0005929">
    <property type="term" value="C:cilium"/>
    <property type="evidence" value="ECO:0007669"/>
    <property type="project" value="TreeGrafter"/>
</dbReference>
<evidence type="ECO:0000256" key="4">
    <source>
        <dbReference type="ARBA" id="ARBA00022553"/>
    </source>
</evidence>
<organism evidence="13">
    <name type="scientific">Echinostoma caproni</name>
    <dbReference type="NCBI Taxonomy" id="27848"/>
    <lineage>
        <taxon>Eukaryota</taxon>
        <taxon>Metazoa</taxon>
        <taxon>Spiralia</taxon>
        <taxon>Lophotrochozoa</taxon>
        <taxon>Platyhelminthes</taxon>
        <taxon>Trematoda</taxon>
        <taxon>Digenea</taxon>
        <taxon>Plagiorchiida</taxon>
        <taxon>Echinostomata</taxon>
        <taxon>Echinostomatoidea</taxon>
        <taxon>Echinostomatidae</taxon>
        <taxon>Echinostoma</taxon>
    </lineage>
</organism>
<keyword evidence="4" id="KW-0597">Phosphoprotein</keyword>
<feature type="region of interest" description="Disordered" evidence="10">
    <location>
        <begin position="240"/>
        <end position="288"/>
    </location>
</feature>
<accession>A0A183AEZ4</accession>
<keyword evidence="3" id="KW-0963">Cytoplasm</keyword>
<keyword evidence="9" id="KW-0175">Coiled coil</keyword>
<feature type="compositionally biased region" description="Basic and acidic residues" evidence="10">
    <location>
        <begin position="247"/>
        <end position="261"/>
    </location>
</feature>
<dbReference type="AlphaFoldDB" id="A0A183AEZ4"/>
<evidence type="ECO:0000256" key="10">
    <source>
        <dbReference type="SAM" id="MobiDB-lite"/>
    </source>
</evidence>
<gene>
    <name evidence="11" type="ORF">ECPE_LOCUS5529</name>
</gene>
<keyword evidence="6" id="KW-0969">Cilium</keyword>
<dbReference type="EMBL" id="UZAN01042396">
    <property type="protein sequence ID" value="VDP75783.1"/>
    <property type="molecule type" value="Genomic_DNA"/>
</dbReference>
<evidence type="ECO:0000313" key="12">
    <source>
        <dbReference type="Proteomes" id="UP000272942"/>
    </source>
</evidence>
<keyword evidence="8" id="KW-0966">Cell projection</keyword>
<sequence length="288" mass="32926">MPLEGRLHKPIQTELYLEELSEFLEETDVDCQTDKFLDRPHTPLFVPAKSGEDTSTQIYEGDLFNFDLEVIPILEVLIGKTVEQALLEVAEEEELGAIRDQQVAFEEIRQAELAEVQRLMERDRRLREEKDKRKAEAIRVAERERELAAKVAAQAFSRAYLADLQDAVFKILSDNGYFYDPVEHEEELDVEKRARILMDGLIREAVQERHYEYRRLELLEEDSSLSMAAGSALMQGSLSIPPAITENKPEVTKPIERDSKSEVSTTAIKEKTEVTSPNEAKEQVSTNT</sequence>
<reference evidence="11 12" key="2">
    <citation type="submission" date="2018-11" db="EMBL/GenBank/DDBJ databases">
        <authorList>
            <consortium name="Pathogen Informatics"/>
        </authorList>
    </citation>
    <scope>NUCLEOTIDE SEQUENCE [LARGE SCALE GENOMIC DNA]</scope>
    <source>
        <strain evidence="11 12">Egypt</strain>
    </source>
</reference>
<evidence type="ECO:0000256" key="3">
    <source>
        <dbReference type="ARBA" id="ARBA00022490"/>
    </source>
</evidence>
<evidence type="ECO:0000313" key="11">
    <source>
        <dbReference type="EMBL" id="VDP75783.1"/>
    </source>
</evidence>
<dbReference type="Proteomes" id="UP000272942">
    <property type="component" value="Unassembled WGS sequence"/>
</dbReference>
<keyword evidence="7" id="KW-0206">Cytoskeleton</keyword>
<evidence type="ECO:0000256" key="1">
    <source>
        <dbReference type="ARBA" id="ARBA00004611"/>
    </source>
</evidence>
<dbReference type="PANTHER" id="PTHR21648">
    <property type="entry name" value="FLAGELLAR RADIAL SPOKE PROTEIN 3"/>
    <property type="match status" value="1"/>
</dbReference>
<evidence type="ECO:0000256" key="8">
    <source>
        <dbReference type="ARBA" id="ARBA00023273"/>
    </source>
</evidence>
<feature type="coiled-coil region" evidence="9">
    <location>
        <begin position="109"/>
        <end position="136"/>
    </location>
</feature>
<evidence type="ECO:0000313" key="13">
    <source>
        <dbReference type="WBParaSite" id="ECPE_0000554201-mRNA-1"/>
    </source>
</evidence>
<evidence type="ECO:0000256" key="6">
    <source>
        <dbReference type="ARBA" id="ARBA00023069"/>
    </source>
</evidence>
<protein>
    <submittedName>
        <fullName evidence="13">Radial spoke head protein 3 homolog</fullName>
    </submittedName>
</protein>
<feature type="compositionally biased region" description="Polar residues" evidence="10">
    <location>
        <begin position="274"/>
        <end position="288"/>
    </location>
</feature>
<dbReference type="Pfam" id="PF06098">
    <property type="entry name" value="Radial_spoke_3"/>
    <property type="match status" value="1"/>
</dbReference>
<evidence type="ECO:0000256" key="2">
    <source>
        <dbReference type="ARBA" id="ARBA00006737"/>
    </source>
</evidence>
<dbReference type="InterPro" id="IPR009290">
    <property type="entry name" value="Radial_spoke_3"/>
</dbReference>
<evidence type="ECO:0000256" key="5">
    <source>
        <dbReference type="ARBA" id="ARBA00022846"/>
    </source>
</evidence>
<comment type="similarity">
    <text evidence="2">Belongs to the flagellar radial spoke RSP3 family.</text>
</comment>
<dbReference type="WBParaSite" id="ECPE_0000554201-mRNA-1">
    <property type="protein sequence ID" value="ECPE_0000554201-mRNA-1"/>
    <property type="gene ID" value="ECPE_0000554201"/>
</dbReference>
<name>A0A183AEZ4_9TREM</name>
<proteinExistence type="inferred from homology"/>
<evidence type="ECO:0000256" key="9">
    <source>
        <dbReference type="SAM" id="Coils"/>
    </source>
</evidence>
<dbReference type="PANTHER" id="PTHR21648:SF0">
    <property type="entry name" value="RADIAL SPOKE HEAD PROTEIN 3 HOMOLOG"/>
    <property type="match status" value="1"/>
</dbReference>